<dbReference type="PANTHER" id="PTHR33710:SF79">
    <property type="entry name" value="OS06G0205337 PROTEIN"/>
    <property type="match status" value="1"/>
</dbReference>
<comment type="caution">
    <text evidence="1">The sequence shown here is derived from an EMBL/GenBank/DDBJ whole genome shotgun (WGS) entry which is preliminary data.</text>
</comment>
<reference evidence="1" key="1">
    <citation type="submission" date="2020-01" db="EMBL/GenBank/DDBJ databases">
        <authorList>
            <person name="Mishra B."/>
        </authorList>
    </citation>
    <scope>NUCLEOTIDE SEQUENCE [LARGE SCALE GENOMIC DNA]</scope>
</reference>
<name>A0A6D2IC18_9BRAS</name>
<dbReference type="InterPro" id="IPR036691">
    <property type="entry name" value="Endo/exonu/phosph_ase_sf"/>
</dbReference>
<dbReference type="PANTHER" id="PTHR33710">
    <property type="entry name" value="BNAC02G09200D PROTEIN"/>
    <property type="match status" value="1"/>
</dbReference>
<organism evidence="1 2">
    <name type="scientific">Microthlaspi erraticum</name>
    <dbReference type="NCBI Taxonomy" id="1685480"/>
    <lineage>
        <taxon>Eukaryota</taxon>
        <taxon>Viridiplantae</taxon>
        <taxon>Streptophyta</taxon>
        <taxon>Embryophyta</taxon>
        <taxon>Tracheophyta</taxon>
        <taxon>Spermatophyta</taxon>
        <taxon>Magnoliopsida</taxon>
        <taxon>eudicotyledons</taxon>
        <taxon>Gunneridae</taxon>
        <taxon>Pentapetalae</taxon>
        <taxon>rosids</taxon>
        <taxon>malvids</taxon>
        <taxon>Brassicales</taxon>
        <taxon>Brassicaceae</taxon>
        <taxon>Coluteocarpeae</taxon>
        <taxon>Microthlaspi</taxon>
    </lineage>
</organism>
<dbReference type="AlphaFoldDB" id="A0A6D2IC18"/>
<gene>
    <name evidence="1" type="ORF">MERR_LOCUS10772</name>
</gene>
<evidence type="ECO:0000313" key="1">
    <source>
        <dbReference type="EMBL" id="CAA7023537.1"/>
    </source>
</evidence>
<protein>
    <recommendedName>
        <fullName evidence="3">Endonuclease/exonuclease/phosphatase domain-containing protein</fullName>
    </recommendedName>
</protein>
<sequence>MGGPPRAEGTFGEFRAFFSQNDLYDVPHSGNALLWRGVQGTHLVHCRLDRALSNGLWAETYHASRCFYLDYEGSDHRPLLAILEPHLKKKKGIFRYDRSMKDNKEITKIVEEAWNLSEEANSNGENLTLQKSNIAMES</sequence>
<dbReference type="Proteomes" id="UP000467841">
    <property type="component" value="Unassembled WGS sequence"/>
</dbReference>
<evidence type="ECO:0000313" key="2">
    <source>
        <dbReference type="Proteomes" id="UP000467841"/>
    </source>
</evidence>
<keyword evidence="2" id="KW-1185">Reference proteome</keyword>
<accession>A0A6D2IC18</accession>
<dbReference type="SUPFAM" id="SSF56219">
    <property type="entry name" value="DNase I-like"/>
    <property type="match status" value="1"/>
</dbReference>
<evidence type="ECO:0008006" key="3">
    <source>
        <dbReference type="Google" id="ProtNLM"/>
    </source>
</evidence>
<dbReference type="EMBL" id="CACVBM020000788">
    <property type="protein sequence ID" value="CAA7023537.1"/>
    <property type="molecule type" value="Genomic_DNA"/>
</dbReference>
<proteinExistence type="predicted"/>
<dbReference type="OrthoDB" id="1110142at2759"/>